<keyword evidence="6" id="KW-0408">Iron</keyword>
<sequence>MSTLLHICCAPCSVACVKMLREEGVEPSGFWYNPNIHPFLEYKARRDTLRQYAADIGLDLREEDFYGLRQFTAAVAGDSDHRCGYCYTCRMERTAQYAAENGFDRFSTTLLVSPYQNREMICAVGAEMGARYGVEFVPYDFRPRFREGQEEARSLGLYMQKYCGCVYSGQSRTPAQLAQLLGITYDNRWFDDVADSVYADAINAMGAYELLEGDGKGNFTPRSQLTRAQMCVMLARVLNVAYNGPTLFSDVDQSSWYGPSVNAMAYLGLVEGTGNGKFNPGATLTQEQFLTIMGRAARFLNLQLDRYGQWAEDESHFALYQRLLLKSYSSWARSSMAVLAWGIEDSLNGKGDMLFAPLKDLSPKSPILREEAAAGMYAVLSGLGILPKAVF</sequence>
<keyword evidence="2" id="KW-0819">tRNA processing</keyword>
<evidence type="ECO:0000256" key="6">
    <source>
        <dbReference type="ARBA" id="ARBA00023004"/>
    </source>
</evidence>
<name>A0A0H5Q6S9_9ZZZZ</name>
<organism evidence="11">
    <name type="scientific">uncultured prokaryote</name>
    <dbReference type="NCBI Taxonomy" id="198431"/>
    <lineage>
        <taxon>unclassified sequences</taxon>
        <taxon>environmental samples</taxon>
    </lineage>
</organism>
<evidence type="ECO:0000256" key="4">
    <source>
        <dbReference type="ARBA" id="ARBA00022785"/>
    </source>
</evidence>
<evidence type="ECO:0000256" key="8">
    <source>
        <dbReference type="ARBA" id="ARBA00023157"/>
    </source>
</evidence>
<dbReference type="AlphaFoldDB" id="A0A0H5Q6S9"/>
<dbReference type="Pfam" id="PF02677">
    <property type="entry name" value="QueH"/>
    <property type="match status" value="1"/>
</dbReference>
<evidence type="ECO:0000313" key="11">
    <source>
        <dbReference type="EMBL" id="CRY97751.1"/>
    </source>
</evidence>
<dbReference type="InterPro" id="IPR001119">
    <property type="entry name" value="SLH_dom"/>
</dbReference>
<dbReference type="EMBL" id="LN854227">
    <property type="protein sequence ID" value="CRY97751.1"/>
    <property type="molecule type" value="Genomic_DNA"/>
</dbReference>
<evidence type="ECO:0000259" key="10">
    <source>
        <dbReference type="PROSITE" id="PS51272"/>
    </source>
</evidence>
<evidence type="ECO:0000256" key="3">
    <source>
        <dbReference type="ARBA" id="ARBA00022723"/>
    </source>
</evidence>
<reference evidence="11" key="2">
    <citation type="submission" date="2015-07" db="EMBL/GenBank/DDBJ databases">
        <title>Plasmids, circular viruses and viroids from rat gut.</title>
        <authorList>
            <person name="Jorgensen T.J."/>
            <person name="Hansen M.A."/>
            <person name="Xu Z."/>
            <person name="Tabak M.A."/>
            <person name="Sorensen S.J."/>
            <person name="Hansen L.H."/>
        </authorList>
    </citation>
    <scope>NUCLEOTIDE SEQUENCE</scope>
    <source>
        <strain evidence="11">RGFK1724</strain>
    </source>
</reference>
<dbReference type="Pfam" id="PF00395">
    <property type="entry name" value="SLH"/>
    <property type="match status" value="2"/>
</dbReference>
<dbReference type="GO" id="GO:0046872">
    <property type="term" value="F:metal ion binding"/>
    <property type="evidence" value="ECO:0007669"/>
    <property type="project" value="UniProtKB-KW"/>
</dbReference>
<keyword evidence="9" id="KW-0676">Redox-active center</keyword>
<dbReference type="PANTHER" id="PTHR36701">
    <property type="entry name" value="EPOXYQUEUOSINE REDUCTASE QUEH"/>
    <property type="match status" value="1"/>
</dbReference>
<dbReference type="GO" id="GO:0008616">
    <property type="term" value="P:tRNA queuosine(34) biosynthetic process"/>
    <property type="evidence" value="ECO:0007669"/>
    <property type="project" value="UniProtKB-KW"/>
</dbReference>
<dbReference type="InterPro" id="IPR003828">
    <property type="entry name" value="QueH"/>
</dbReference>
<evidence type="ECO:0000256" key="7">
    <source>
        <dbReference type="ARBA" id="ARBA00023014"/>
    </source>
</evidence>
<keyword evidence="7" id="KW-0411">Iron-sulfur</keyword>
<proteinExistence type="inferred from homology"/>
<dbReference type="HAMAP" id="MF_02089">
    <property type="entry name" value="QueH"/>
    <property type="match status" value="1"/>
</dbReference>
<keyword evidence="1" id="KW-0004">4Fe-4S</keyword>
<feature type="domain" description="SLH" evidence="10">
    <location>
        <begin position="244"/>
        <end position="307"/>
    </location>
</feature>
<protein>
    <recommendedName>
        <fullName evidence="10">SLH domain-containing protein</fullName>
    </recommendedName>
</protein>
<dbReference type="GO" id="GO:0051539">
    <property type="term" value="F:4 iron, 4 sulfur cluster binding"/>
    <property type="evidence" value="ECO:0007669"/>
    <property type="project" value="UniProtKB-KW"/>
</dbReference>
<evidence type="ECO:0000256" key="5">
    <source>
        <dbReference type="ARBA" id="ARBA00023002"/>
    </source>
</evidence>
<keyword evidence="4" id="KW-0671">Queuosine biosynthesis</keyword>
<dbReference type="PROSITE" id="PS51272">
    <property type="entry name" value="SLH"/>
    <property type="match status" value="2"/>
</dbReference>
<reference evidence="11" key="1">
    <citation type="submission" date="2015-06" db="EMBL/GenBank/DDBJ databases">
        <authorList>
            <person name="Joergensen T."/>
        </authorList>
    </citation>
    <scope>NUCLEOTIDE SEQUENCE</scope>
    <source>
        <strain evidence="11">RGFK1724</strain>
    </source>
</reference>
<keyword evidence="5" id="KW-0560">Oxidoreductase</keyword>
<evidence type="ECO:0000256" key="9">
    <source>
        <dbReference type="ARBA" id="ARBA00023284"/>
    </source>
</evidence>
<accession>A0A0H5Q6S9</accession>
<dbReference type="GO" id="GO:0016491">
    <property type="term" value="F:oxidoreductase activity"/>
    <property type="evidence" value="ECO:0007669"/>
    <property type="project" value="UniProtKB-KW"/>
</dbReference>
<feature type="domain" description="SLH" evidence="10">
    <location>
        <begin position="185"/>
        <end position="243"/>
    </location>
</feature>
<evidence type="ECO:0000256" key="1">
    <source>
        <dbReference type="ARBA" id="ARBA00022485"/>
    </source>
</evidence>
<evidence type="ECO:0000256" key="2">
    <source>
        <dbReference type="ARBA" id="ARBA00022694"/>
    </source>
</evidence>
<dbReference type="PANTHER" id="PTHR36701:SF1">
    <property type="entry name" value="EPOXYQUEUOSINE REDUCTASE QUEH"/>
    <property type="match status" value="1"/>
</dbReference>
<keyword evidence="3" id="KW-0479">Metal-binding</keyword>
<keyword evidence="8" id="KW-1015">Disulfide bond</keyword>